<dbReference type="Gene3D" id="1.10.10.10">
    <property type="entry name" value="Winged helix-like DNA-binding domain superfamily/Winged helix DNA-binding domain"/>
    <property type="match status" value="1"/>
</dbReference>
<organism evidence="7 9">
    <name type="scientific">Litorihabitans aurantiacus</name>
    <dbReference type="NCBI Taxonomy" id="1930061"/>
    <lineage>
        <taxon>Bacteria</taxon>
        <taxon>Bacillati</taxon>
        <taxon>Actinomycetota</taxon>
        <taxon>Actinomycetes</taxon>
        <taxon>Micrococcales</taxon>
        <taxon>Beutenbergiaceae</taxon>
        <taxon>Litorihabitans</taxon>
    </lineage>
</organism>
<evidence type="ECO:0000313" key="9">
    <source>
        <dbReference type="Proteomes" id="UP001157161"/>
    </source>
</evidence>
<dbReference type="PANTHER" id="PTHR48111">
    <property type="entry name" value="REGULATOR OF RPOS"/>
    <property type="match status" value="1"/>
</dbReference>
<feature type="domain" description="Response regulatory" evidence="4">
    <location>
        <begin position="49"/>
        <end position="162"/>
    </location>
</feature>
<sequence>MTATGMVRFRFTREDDGWVIGTAALSPPSDGGPASVPAPSAGASATVWRVLVQLKNPVLADIVVGVLRGEGMEVRLAARAEDVLATATVLDPDVVILNAGILDADPIAVLAKIRRARQVPALLVTGPGEHDRRLPGVTAGGDDYLRRPFSAEDLAARVRDLLRGVGGQAPRLPSTYRVGDLELDEITREVRRGDQELHLSITEFDLLRLLMRNPRRVMSKAQIADRVWHYDYTVNPKTLDLYIHYLRRKVDADRTP</sequence>
<dbReference type="InterPro" id="IPR011006">
    <property type="entry name" value="CheY-like_superfamily"/>
</dbReference>
<evidence type="ECO:0000259" key="4">
    <source>
        <dbReference type="PROSITE" id="PS50110"/>
    </source>
</evidence>
<dbReference type="GO" id="GO:0000976">
    <property type="term" value="F:transcription cis-regulatory region binding"/>
    <property type="evidence" value="ECO:0007669"/>
    <property type="project" value="TreeGrafter"/>
</dbReference>
<evidence type="ECO:0000256" key="1">
    <source>
        <dbReference type="ARBA" id="ARBA00023125"/>
    </source>
</evidence>
<evidence type="ECO:0000259" key="5">
    <source>
        <dbReference type="PROSITE" id="PS51755"/>
    </source>
</evidence>
<feature type="domain" description="OmpR/PhoB-type" evidence="5">
    <location>
        <begin position="173"/>
        <end position="256"/>
    </location>
</feature>
<dbReference type="PROSITE" id="PS51755">
    <property type="entry name" value="OMPR_PHOB"/>
    <property type="match status" value="1"/>
</dbReference>
<dbReference type="GO" id="GO:0005829">
    <property type="term" value="C:cytosol"/>
    <property type="evidence" value="ECO:0007669"/>
    <property type="project" value="TreeGrafter"/>
</dbReference>
<reference evidence="7" key="1">
    <citation type="journal article" date="2014" name="Int. J. Syst. Evol. Microbiol.">
        <title>Complete genome sequence of Corynebacterium casei LMG S-19264T (=DSM 44701T), isolated from a smear-ripened cheese.</title>
        <authorList>
            <consortium name="US DOE Joint Genome Institute (JGI-PGF)"/>
            <person name="Walter F."/>
            <person name="Albersmeier A."/>
            <person name="Kalinowski J."/>
            <person name="Ruckert C."/>
        </authorList>
    </citation>
    <scope>NUCLEOTIDE SEQUENCE</scope>
    <source>
        <strain evidence="7">NBRC 112290</strain>
    </source>
</reference>
<dbReference type="PROSITE" id="PS50110">
    <property type="entry name" value="RESPONSE_REGULATORY"/>
    <property type="match status" value="1"/>
</dbReference>
<dbReference type="GO" id="GO:0000156">
    <property type="term" value="F:phosphorelay response regulator activity"/>
    <property type="evidence" value="ECO:0007669"/>
    <property type="project" value="TreeGrafter"/>
</dbReference>
<dbReference type="InterPro" id="IPR001867">
    <property type="entry name" value="OmpR/PhoB-type_DNA-bd"/>
</dbReference>
<dbReference type="PANTHER" id="PTHR48111:SF28">
    <property type="entry name" value="TRANSCRIPTIONAL REGULATORY PROTEIN TCRX-RELATED"/>
    <property type="match status" value="1"/>
</dbReference>
<evidence type="ECO:0000313" key="7">
    <source>
        <dbReference type="EMBL" id="GMA33696.1"/>
    </source>
</evidence>
<comment type="caution">
    <text evidence="7">The sequence shown here is derived from an EMBL/GenBank/DDBJ whole genome shotgun (WGS) entry which is preliminary data.</text>
</comment>
<dbReference type="AlphaFoldDB" id="A0AA37XIX6"/>
<dbReference type="SUPFAM" id="SSF46894">
    <property type="entry name" value="C-terminal effector domain of the bipartite response regulators"/>
    <property type="match status" value="1"/>
</dbReference>
<dbReference type="CDD" id="cd00383">
    <property type="entry name" value="trans_reg_C"/>
    <property type="match status" value="1"/>
</dbReference>
<dbReference type="SUPFAM" id="SSF52172">
    <property type="entry name" value="CheY-like"/>
    <property type="match status" value="1"/>
</dbReference>
<dbReference type="GO" id="GO:0032993">
    <property type="term" value="C:protein-DNA complex"/>
    <property type="evidence" value="ECO:0007669"/>
    <property type="project" value="TreeGrafter"/>
</dbReference>
<dbReference type="InterPro" id="IPR039420">
    <property type="entry name" value="WalR-like"/>
</dbReference>
<evidence type="ECO:0000313" key="6">
    <source>
        <dbReference type="EMBL" id="GMA33685.1"/>
    </source>
</evidence>
<dbReference type="InterPro" id="IPR001789">
    <property type="entry name" value="Sig_transdc_resp-reg_receiver"/>
</dbReference>
<reference evidence="7" key="2">
    <citation type="submission" date="2023-02" db="EMBL/GenBank/DDBJ databases">
        <authorList>
            <person name="Sun Q."/>
            <person name="Mori K."/>
        </authorList>
    </citation>
    <scope>NUCLEOTIDE SEQUENCE</scope>
    <source>
        <strain evidence="7">NBRC 112290</strain>
    </source>
</reference>
<keyword evidence="1 3" id="KW-0238">DNA-binding</keyword>
<dbReference type="EMBL" id="BSUM01000003">
    <property type="protein sequence ID" value="GMA33685.1"/>
    <property type="molecule type" value="Genomic_DNA"/>
</dbReference>
<dbReference type="Proteomes" id="UP001157161">
    <property type="component" value="Unassembled WGS sequence"/>
</dbReference>
<dbReference type="SMART" id="SM00862">
    <property type="entry name" value="Trans_reg_C"/>
    <property type="match status" value="1"/>
</dbReference>
<dbReference type="InterPro" id="IPR036388">
    <property type="entry name" value="WH-like_DNA-bd_sf"/>
</dbReference>
<evidence type="ECO:0000256" key="2">
    <source>
        <dbReference type="PROSITE-ProRule" id="PRU00169"/>
    </source>
</evidence>
<accession>A0AA37XIX6</accession>
<comment type="caution">
    <text evidence="2">Lacks conserved residue(s) required for the propagation of feature annotation.</text>
</comment>
<dbReference type="EMBL" id="BSUM01000005">
    <property type="protein sequence ID" value="GMA33759.1"/>
    <property type="molecule type" value="Genomic_DNA"/>
</dbReference>
<dbReference type="InterPro" id="IPR016032">
    <property type="entry name" value="Sig_transdc_resp-reg_C-effctor"/>
</dbReference>
<dbReference type="EMBL" id="BSUM01000004">
    <property type="protein sequence ID" value="GMA33696.1"/>
    <property type="molecule type" value="Genomic_DNA"/>
</dbReference>
<name>A0AA37XIX6_9MICO</name>
<proteinExistence type="predicted"/>
<protein>
    <submittedName>
        <fullName evidence="7">DNA-binding response regulator</fullName>
    </submittedName>
</protein>
<dbReference type="Gene3D" id="3.40.50.2300">
    <property type="match status" value="1"/>
</dbReference>
<gene>
    <name evidence="6" type="ORF">GCM10025875_36770</name>
    <name evidence="7" type="ORF">GCM10025875_36880</name>
    <name evidence="8" type="ORF">GCM10025875_37510</name>
</gene>
<dbReference type="Pfam" id="PF00072">
    <property type="entry name" value="Response_reg"/>
    <property type="match status" value="1"/>
</dbReference>
<dbReference type="Pfam" id="PF00486">
    <property type="entry name" value="Trans_reg_C"/>
    <property type="match status" value="1"/>
</dbReference>
<keyword evidence="9" id="KW-1185">Reference proteome</keyword>
<evidence type="ECO:0000313" key="8">
    <source>
        <dbReference type="EMBL" id="GMA33759.1"/>
    </source>
</evidence>
<evidence type="ECO:0000256" key="3">
    <source>
        <dbReference type="PROSITE-ProRule" id="PRU01091"/>
    </source>
</evidence>
<feature type="DNA-binding region" description="OmpR/PhoB-type" evidence="3">
    <location>
        <begin position="173"/>
        <end position="256"/>
    </location>
</feature>
<dbReference type="GO" id="GO:0006355">
    <property type="term" value="P:regulation of DNA-templated transcription"/>
    <property type="evidence" value="ECO:0007669"/>
    <property type="project" value="InterPro"/>
</dbReference>
<dbReference type="SMART" id="SM00448">
    <property type="entry name" value="REC"/>
    <property type="match status" value="1"/>
</dbReference>